<dbReference type="AlphaFoldDB" id="A0A1E5XN50"/>
<reference evidence="1 2" key="1">
    <citation type="journal article" date="2015" name="Genome Announc.">
        <title>Genome Assemblies of Three Soil-Associated Devosia species: D. insulae, D. limi, and D. soli.</title>
        <authorList>
            <person name="Hassan Y.I."/>
            <person name="Lepp D."/>
            <person name="Zhou T."/>
        </authorList>
    </citation>
    <scope>NUCLEOTIDE SEQUENCE [LARGE SCALE GENOMIC DNA]</scope>
    <source>
        <strain evidence="1 2">DS-56</strain>
    </source>
</reference>
<dbReference type="InterPro" id="IPR010282">
    <property type="entry name" value="Uncharacterised_HutD/Ves"/>
</dbReference>
<dbReference type="EMBL" id="LAJE02000239">
    <property type="protein sequence ID" value="OEO29999.1"/>
    <property type="molecule type" value="Genomic_DNA"/>
</dbReference>
<proteinExistence type="predicted"/>
<dbReference type="CDD" id="cd20293">
    <property type="entry name" value="cupin_HutD_N"/>
    <property type="match status" value="1"/>
</dbReference>
<gene>
    <name evidence="1" type="ORF">VW23_023385</name>
</gene>
<dbReference type="Pfam" id="PF05962">
    <property type="entry name" value="HutD"/>
    <property type="match status" value="1"/>
</dbReference>
<name>A0A1E5XN50_9HYPH</name>
<evidence type="ECO:0000313" key="1">
    <source>
        <dbReference type="EMBL" id="OEO29999.1"/>
    </source>
</evidence>
<protein>
    <recommendedName>
        <fullName evidence="3">HutD-family protein</fullName>
    </recommendedName>
</protein>
<evidence type="ECO:0008006" key="3">
    <source>
        <dbReference type="Google" id="ProtNLM"/>
    </source>
</evidence>
<sequence length="206" mass="22156">MRLIRFQDLPVTPWRNGGGVTREVAARHDAGAGSDFLWRLSIATVNADGAFSSFAGIDRTIAMLAGRGMALQLPDRTVSLGTESEPFAFAGEAPVHAKVLEGETTDLNAMTRRGVFTHAMRRLPSDGRLSIEGTADETVLVFGGRTVVEGLGETLVADRFDALLGIAPGQRIAVTPEPGAPTYLIQFFRSQAEQKDSKERPETPMS</sequence>
<dbReference type="SUPFAM" id="SSF51182">
    <property type="entry name" value="RmlC-like cupins"/>
    <property type="match status" value="1"/>
</dbReference>
<dbReference type="PANTHER" id="PTHR37943">
    <property type="entry name" value="PROTEIN VES"/>
    <property type="match status" value="1"/>
</dbReference>
<dbReference type="Gene3D" id="2.60.120.10">
    <property type="entry name" value="Jelly Rolls"/>
    <property type="match status" value="1"/>
</dbReference>
<keyword evidence="2" id="KW-1185">Reference proteome</keyword>
<dbReference type="InterPro" id="IPR014710">
    <property type="entry name" value="RmlC-like_jellyroll"/>
</dbReference>
<evidence type="ECO:0000313" key="2">
    <source>
        <dbReference type="Proteomes" id="UP000095463"/>
    </source>
</evidence>
<dbReference type="RefSeq" id="WP_069910775.1">
    <property type="nucleotide sequence ID" value="NZ_LAJE02000239.1"/>
</dbReference>
<dbReference type="Proteomes" id="UP000095463">
    <property type="component" value="Unassembled WGS sequence"/>
</dbReference>
<dbReference type="PANTHER" id="PTHR37943:SF1">
    <property type="entry name" value="PROTEIN VES"/>
    <property type="match status" value="1"/>
</dbReference>
<comment type="caution">
    <text evidence="1">The sequence shown here is derived from an EMBL/GenBank/DDBJ whole genome shotgun (WGS) entry which is preliminary data.</text>
</comment>
<accession>A0A1E5XN50</accession>
<dbReference type="InterPro" id="IPR011051">
    <property type="entry name" value="RmlC_Cupin_sf"/>
</dbReference>
<organism evidence="1 2">
    <name type="scientific">Devosia insulae DS-56</name>
    <dbReference type="NCBI Taxonomy" id="1116389"/>
    <lineage>
        <taxon>Bacteria</taxon>
        <taxon>Pseudomonadati</taxon>
        <taxon>Pseudomonadota</taxon>
        <taxon>Alphaproteobacteria</taxon>
        <taxon>Hyphomicrobiales</taxon>
        <taxon>Devosiaceae</taxon>
        <taxon>Devosia</taxon>
    </lineage>
</organism>